<dbReference type="GO" id="GO:0009378">
    <property type="term" value="F:four-way junction helicase activity"/>
    <property type="evidence" value="ECO:0007669"/>
    <property type="project" value="TreeGrafter"/>
</dbReference>
<sequence length="321" mass="35627">MAKEKLCQAFGIATLREHQIKAGENIISGINTSYDIPTGGGKTLAFWLPLFYHWEPGNTSRQSEKVVAVISPLNALMDTQAKDLNNRGIPAIALNSENGKPEDLFETLPNNQQRIKYRVILLSPEMAKSSAVHEKVLKNPIFKKSCIEVVIDEAHCVSEWGNDDFRPDYAEVGVLLARLPSTVPVLAASATMPTDVASDILGKLGLSQDIARIAVSNRKDNVKLSVRILQHPQSTYADLLYLFPSNPTGPSDFPQTLIYVNSRTEAEEIQDFLRRNSPECIPKTVFEFYHRHIEHSRKETIQQGIADGSYRAVPATDALGM</sequence>
<protein>
    <recommendedName>
        <fullName evidence="5">DNA 3'-5' helicase</fullName>
        <ecNumber evidence="5">5.6.2.4</ecNumber>
    </recommendedName>
</protein>
<dbReference type="GO" id="GO:0006310">
    <property type="term" value="P:DNA recombination"/>
    <property type="evidence" value="ECO:0007669"/>
    <property type="project" value="TreeGrafter"/>
</dbReference>
<evidence type="ECO:0000259" key="6">
    <source>
        <dbReference type="PROSITE" id="PS51192"/>
    </source>
</evidence>
<feature type="non-terminal residue" evidence="7">
    <location>
        <position position="321"/>
    </location>
</feature>
<name>A0A4S8LTD1_DENBC</name>
<dbReference type="InterPro" id="IPR014001">
    <property type="entry name" value="Helicase_ATP-bd"/>
</dbReference>
<evidence type="ECO:0000313" key="7">
    <source>
        <dbReference type="EMBL" id="THU92799.1"/>
    </source>
</evidence>
<evidence type="ECO:0000256" key="5">
    <source>
        <dbReference type="ARBA" id="ARBA00034808"/>
    </source>
</evidence>
<dbReference type="GO" id="GO:0003677">
    <property type="term" value="F:DNA binding"/>
    <property type="evidence" value="ECO:0007669"/>
    <property type="project" value="UniProtKB-KW"/>
</dbReference>
<dbReference type="Proteomes" id="UP000297245">
    <property type="component" value="Unassembled WGS sequence"/>
</dbReference>
<dbReference type="Gene3D" id="3.40.50.300">
    <property type="entry name" value="P-loop containing nucleotide triphosphate hydrolases"/>
    <property type="match status" value="2"/>
</dbReference>
<evidence type="ECO:0000256" key="1">
    <source>
        <dbReference type="ARBA" id="ARBA00005446"/>
    </source>
</evidence>
<feature type="domain" description="Helicase ATP-binding" evidence="6">
    <location>
        <begin position="23"/>
        <end position="210"/>
    </location>
</feature>
<keyword evidence="8" id="KW-1185">Reference proteome</keyword>
<evidence type="ECO:0000313" key="8">
    <source>
        <dbReference type="Proteomes" id="UP000297245"/>
    </source>
</evidence>
<keyword evidence="2" id="KW-0238">DNA-binding</keyword>
<dbReference type="GO" id="GO:0005737">
    <property type="term" value="C:cytoplasm"/>
    <property type="evidence" value="ECO:0007669"/>
    <property type="project" value="TreeGrafter"/>
</dbReference>
<proteinExistence type="inferred from homology"/>
<dbReference type="PANTHER" id="PTHR13710:SF105">
    <property type="entry name" value="ATP-DEPENDENT DNA HELICASE Q1"/>
    <property type="match status" value="1"/>
</dbReference>
<dbReference type="GO" id="GO:0005694">
    <property type="term" value="C:chromosome"/>
    <property type="evidence" value="ECO:0007669"/>
    <property type="project" value="TreeGrafter"/>
</dbReference>
<organism evidence="7 8">
    <name type="scientific">Dendrothele bispora (strain CBS 962.96)</name>
    <dbReference type="NCBI Taxonomy" id="1314807"/>
    <lineage>
        <taxon>Eukaryota</taxon>
        <taxon>Fungi</taxon>
        <taxon>Dikarya</taxon>
        <taxon>Basidiomycota</taxon>
        <taxon>Agaricomycotina</taxon>
        <taxon>Agaricomycetes</taxon>
        <taxon>Agaricomycetidae</taxon>
        <taxon>Agaricales</taxon>
        <taxon>Agaricales incertae sedis</taxon>
        <taxon>Dendrothele</taxon>
    </lineage>
</organism>
<keyword evidence="7" id="KW-0378">Hydrolase</keyword>
<evidence type="ECO:0000256" key="2">
    <source>
        <dbReference type="ARBA" id="ARBA00023125"/>
    </source>
</evidence>
<dbReference type="InterPro" id="IPR027417">
    <property type="entry name" value="P-loop_NTPase"/>
</dbReference>
<dbReference type="Pfam" id="PF00270">
    <property type="entry name" value="DEAD"/>
    <property type="match status" value="1"/>
</dbReference>
<dbReference type="GO" id="GO:0006281">
    <property type="term" value="P:DNA repair"/>
    <property type="evidence" value="ECO:0007669"/>
    <property type="project" value="TreeGrafter"/>
</dbReference>
<dbReference type="AlphaFoldDB" id="A0A4S8LTD1"/>
<dbReference type="SMART" id="SM00487">
    <property type="entry name" value="DEXDc"/>
    <property type="match status" value="1"/>
</dbReference>
<dbReference type="GO" id="GO:0005524">
    <property type="term" value="F:ATP binding"/>
    <property type="evidence" value="ECO:0007669"/>
    <property type="project" value="InterPro"/>
</dbReference>
<accession>A0A4S8LTD1</accession>
<evidence type="ECO:0000256" key="4">
    <source>
        <dbReference type="ARBA" id="ARBA00034617"/>
    </source>
</evidence>
<dbReference type="EC" id="5.6.2.4" evidence="5"/>
<dbReference type="OrthoDB" id="10261556at2759"/>
<dbReference type="GO" id="GO:0016787">
    <property type="term" value="F:hydrolase activity"/>
    <property type="evidence" value="ECO:0007669"/>
    <property type="project" value="UniProtKB-KW"/>
</dbReference>
<dbReference type="EMBL" id="ML179267">
    <property type="protein sequence ID" value="THU92799.1"/>
    <property type="molecule type" value="Genomic_DNA"/>
</dbReference>
<evidence type="ECO:0000256" key="3">
    <source>
        <dbReference type="ARBA" id="ARBA00023235"/>
    </source>
</evidence>
<dbReference type="PANTHER" id="PTHR13710">
    <property type="entry name" value="DNA HELICASE RECQ FAMILY MEMBER"/>
    <property type="match status" value="1"/>
</dbReference>
<keyword evidence="3" id="KW-0413">Isomerase</keyword>
<dbReference type="InterPro" id="IPR011545">
    <property type="entry name" value="DEAD/DEAH_box_helicase_dom"/>
</dbReference>
<dbReference type="PROSITE" id="PS51192">
    <property type="entry name" value="HELICASE_ATP_BIND_1"/>
    <property type="match status" value="1"/>
</dbReference>
<comment type="similarity">
    <text evidence="1">Belongs to the helicase family. RecQ subfamily.</text>
</comment>
<reference evidence="7 8" key="1">
    <citation type="journal article" date="2019" name="Nat. Ecol. Evol.">
        <title>Megaphylogeny resolves global patterns of mushroom evolution.</title>
        <authorList>
            <person name="Varga T."/>
            <person name="Krizsan K."/>
            <person name="Foldi C."/>
            <person name="Dima B."/>
            <person name="Sanchez-Garcia M."/>
            <person name="Sanchez-Ramirez S."/>
            <person name="Szollosi G.J."/>
            <person name="Szarkandi J.G."/>
            <person name="Papp V."/>
            <person name="Albert L."/>
            <person name="Andreopoulos W."/>
            <person name="Angelini C."/>
            <person name="Antonin V."/>
            <person name="Barry K.W."/>
            <person name="Bougher N.L."/>
            <person name="Buchanan P."/>
            <person name="Buyck B."/>
            <person name="Bense V."/>
            <person name="Catcheside P."/>
            <person name="Chovatia M."/>
            <person name="Cooper J."/>
            <person name="Damon W."/>
            <person name="Desjardin D."/>
            <person name="Finy P."/>
            <person name="Geml J."/>
            <person name="Haridas S."/>
            <person name="Hughes K."/>
            <person name="Justo A."/>
            <person name="Karasinski D."/>
            <person name="Kautmanova I."/>
            <person name="Kiss B."/>
            <person name="Kocsube S."/>
            <person name="Kotiranta H."/>
            <person name="LaButti K.M."/>
            <person name="Lechner B.E."/>
            <person name="Liimatainen K."/>
            <person name="Lipzen A."/>
            <person name="Lukacs Z."/>
            <person name="Mihaltcheva S."/>
            <person name="Morgado L.N."/>
            <person name="Niskanen T."/>
            <person name="Noordeloos M.E."/>
            <person name="Ohm R.A."/>
            <person name="Ortiz-Santana B."/>
            <person name="Ovrebo C."/>
            <person name="Racz N."/>
            <person name="Riley R."/>
            <person name="Savchenko A."/>
            <person name="Shiryaev A."/>
            <person name="Soop K."/>
            <person name="Spirin V."/>
            <person name="Szebenyi C."/>
            <person name="Tomsovsky M."/>
            <person name="Tulloss R.E."/>
            <person name="Uehling J."/>
            <person name="Grigoriev I.V."/>
            <person name="Vagvolgyi C."/>
            <person name="Papp T."/>
            <person name="Martin F.M."/>
            <person name="Miettinen O."/>
            <person name="Hibbett D.S."/>
            <person name="Nagy L.G."/>
        </authorList>
    </citation>
    <scope>NUCLEOTIDE SEQUENCE [LARGE SCALE GENOMIC DNA]</scope>
    <source>
        <strain evidence="7 8">CBS 962.96</strain>
    </source>
</reference>
<dbReference type="SUPFAM" id="SSF52540">
    <property type="entry name" value="P-loop containing nucleoside triphosphate hydrolases"/>
    <property type="match status" value="2"/>
</dbReference>
<dbReference type="GO" id="GO:0043138">
    <property type="term" value="F:3'-5' DNA helicase activity"/>
    <property type="evidence" value="ECO:0007669"/>
    <property type="project" value="UniProtKB-EC"/>
</dbReference>
<comment type="catalytic activity">
    <reaction evidence="4">
        <text>Couples ATP hydrolysis with the unwinding of duplex DNA by translocating in the 3'-5' direction.</text>
        <dbReference type="EC" id="5.6.2.4"/>
    </reaction>
</comment>
<gene>
    <name evidence="7" type="ORF">K435DRAFT_671471</name>
</gene>